<evidence type="ECO:0000313" key="3">
    <source>
        <dbReference type="Proteomes" id="UP001347796"/>
    </source>
</evidence>
<feature type="region of interest" description="Disordered" evidence="1">
    <location>
        <begin position="1"/>
        <end position="66"/>
    </location>
</feature>
<dbReference type="AlphaFoldDB" id="A0AAN8G8P0"/>
<dbReference type="Proteomes" id="UP001347796">
    <property type="component" value="Unassembled WGS sequence"/>
</dbReference>
<evidence type="ECO:0000256" key="1">
    <source>
        <dbReference type="SAM" id="MobiDB-lite"/>
    </source>
</evidence>
<dbReference type="EMBL" id="JAZGQO010000021">
    <property type="protein sequence ID" value="KAK6165831.1"/>
    <property type="molecule type" value="Genomic_DNA"/>
</dbReference>
<gene>
    <name evidence="2" type="ORF">SNE40_022668</name>
</gene>
<name>A0AAN8G8P0_PATCE</name>
<protein>
    <submittedName>
        <fullName evidence="2">Uncharacterized protein</fullName>
    </submittedName>
</protein>
<evidence type="ECO:0000313" key="2">
    <source>
        <dbReference type="EMBL" id="KAK6165831.1"/>
    </source>
</evidence>
<sequence>MSENKAADALCDAPPPPKARKFTDFFGVQGRKTSGAGDSEGPAASPSSIDEAGTENNERAVDETGNQAKLGYRTLPLCDITVCFYPYQKRSSDPSFLENRNTGPRLIL</sequence>
<organism evidence="2 3">
    <name type="scientific">Patella caerulea</name>
    <name type="common">Rayed Mediterranean limpet</name>
    <dbReference type="NCBI Taxonomy" id="87958"/>
    <lineage>
        <taxon>Eukaryota</taxon>
        <taxon>Metazoa</taxon>
        <taxon>Spiralia</taxon>
        <taxon>Lophotrochozoa</taxon>
        <taxon>Mollusca</taxon>
        <taxon>Gastropoda</taxon>
        <taxon>Patellogastropoda</taxon>
        <taxon>Patelloidea</taxon>
        <taxon>Patellidae</taxon>
        <taxon>Patella</taxon>
    </lineage>
</organism>
<accession>A0AAN8G8P0</accession>
<comment type="caution">
    <text evidence="2">The sequence shown here is derived from an EMBL/GenBank/DDBJ whole genome shotgun (WGS) entry which is preliminary data.</text>
</comment>
<reference evidence="2 3" key="1">
    <citation type="submission" date="2024-01" db="EMBL/GenBank/DDBJ databases">
        <title>The genome of the rayed Mediterranean limpet Patella caerulea (Linnaeus, 1758).</title>
        <authorList>
            <person name="Anh-Thu Weber A."/>
            <person name="Halstead-Nussloch G."/>
        </authorList>
    </citation>
    <scope>NUCLEOTIDE SEQUENCE [LARGE SCALE GENOMIC DNA]</scope>
    <source>
        <strain evidence="2">AATW-2023a</strain>
        <tissue evidence="2">Whole specimen</tissue>
    </source>
</reference>
<proteinExistence type="predicted"/>
<keyword evidence="3" id="KW-1185">Reference proteome</keyword>